<dbReference type="PROSITE" id="PS50076">
    <property type="entry name" value="DNAJ_2"/>
    <property type="match status" value="1"/>
</dbReference>
<feature type="domain" description="J" evidence="2">
    <location>
        <begin position="4"/>
        <end position="69"/>
    </location>
</feature>
<evidence type="ECO:0000313" key="3">
    <source>
        <dbReference type="EMBL" id="PAV70828.1"/>
    </source>
</evidence>
<sequence length="599" mass="68078">MTEDLFAVLGVAESATENEIKKAYYKLALKYHPDKNKDDKNAEEMFKKVNHAYETLTDPVKRRDYLSSRSTPNYSRPSSGSSSSYSRPRSEFRFNSDPYKDYARYDPFDTFAKMFGQRSFPREYYNDREQVKKDFFQGKPTSSRKNPPVELDLEVSKELLEKGGSVTKEFTRKTLVNAETKQFEDVKVPLILKIGPGFHELKRFQPIVPNTQSTVVSNIIANLTKMSSAPALIELNKNKKRAKSSSSSDEDEDDPHWNKSGTSPKKVKLERNISNSPKKTPTKHKSSSSDSSDEEEEEVSKSEKSTSKKTPTKAPRAPINAKHQSAKTTTKHRRSDSSDSDAGDEDEQEEEIDKSKCYTPGEMCKLLKKFETHLGDKLATQTLKGLNKSIGKWIEDSKEDVEKDKFITSFRKYLHIGQTVMSLKDAGDVIRNSASSAQTLRLYPDFPTPIPSVLNIYVKANGGSIFNKDTTEKIKNDPDGKKRAENQRMEYMKEYVKQLEAFREAHPELSDACKKQLNKSINNYKVKLNPSLKASTSNGGAGRKKKVQAPKTPFEIFVMTKRSKYPGMDEDRLRQKLQKKFDKLDNDKIEFLNALAGSM</sequence>
<dbReference type="CDD" id="cd06257">
    <property type="entry name" value="DnaJ"/>
    <property type="match status" value="1"/>
</dbReference>
<feature type="compositionally biased region" description="Low complexity" evidence="1">
    <location>
        <begin position="74"/>
        <end position="87"/>
    </location>
</feature>
<dbReference type="InterPro" id="IPR036869">
    <property type="entry name" value="J_dom_sf"/>
</dbReference>
<dbReference type="GO" id="GO:0042026">
    <property type="term" value="P:protein refolding"/>
    <property type="evidence" value="ECO:0007669"/>
    <property type="project" value="TreeGrafter"/>
</dbReference>
<dbReference type="InterPro" id="IPR018253">
    <property type="entry name" value="DnaJ_domain_CS"/>
</dbReference>
<reference evidence="3 4" key="1">
    <citation type="journal article" date="2017" name="Curr. Biol.">
        <title>Genome architecture and evolution of a unichromosomal asexual nematode.</title>
        <authorList>
            <person name="Fradin H."/>
            <person name="Zegar C."/>
            <person name="Gutwein M."/>
            <person name="Lucas J."/>
            <person name="Kovtun M."/>
            <person name="Corcoran D."/>
            <person name="Baugh L.R."/>
            <person name="Kiontke K."/>
            <person name="Gunsalus K."/>
            <person name="Fitch D.H."/>
            <person name="Piano F."/>
        </authorList>
    </citation>
    <scope>NUCLEOTIDE SEQUENCE [LARGE SCALE GENOMIC DNA]</scope>
    <source>
        <strain evidence="3">PF1309</strain>
    </source>
</reference>
<feature type="region of interest" description="Disordered" evidence="1">
    <location>
        <begin position="237"/>
        <end position="354"/>
    </location>
</feature>
<dbReference type="InterPro" id="IPR001623">
    <property type="entry name" value="DnaJ_domain"/>
</dbReference>
<dbReference type="EMBL" id="LIAE01009207">
    <property type="protein sequence ID" value="PAV70828.1"/>
    <property type="molecule type" value="Genomic_DNA"/>
</dbReference>
<gene>
    <name evidence="3" type="ORF">WR25_23038</name>
</gene>
<name>A0A2A2KA93_9BILA</name>
<proteinExistence type="predicted"/>
<dbReference type="PROSITE" id="PS00636">
    <property type="entry name" value="DNAJ_1"/>
    <property type="match status" value="1"/>
</dbReference>
<feature type="compositionally biased region" description="Acidic residues" evidence="1">
    <location>
        <begin position="338"/>
        <end position="352"/>
    </location>
</feature>
<organism evidence="3 4">
    <name type="scientific">Diploscapter pachys</name>
    <dbReference type="NCBI Taxonomy" id="2018661"/>
    <lineage>
        <taxon>Eukaryota</taxon>
        <taxon>Metazoa</taxon>
        <taxon>Ecdysozoa</taxon>
        <taxon>Nematoda</taxon>
        <taxon>Chromadorea</taxon>
        <taxon>Rhabditida</taxon>
        <taxon>Rhabditina</taxon>
        <taxon>Rhabditomorpha</taxon>
        <taxon>Rhabditoidea</taxon>
        <taxon>Rhabditidae</taxon>
        <taxon>Diploscapter</taxon>
    </lineage>
</organism>
<dbReference type="PANTHER" id="PTHR43096:SF10">
    <property type="entry name" value="CHAPERONE PROTEIN DNAJ A6, CHLOROPLASTIC"/>
    <property type="match status" value="1"/>
</dbReference>
<evidence type="ECO:0000259" key="2">
    <source>
        <dbReference type="PROSITE" id="PS50076"/>
    </source>
</evidence>
<dbReference type="Proteomes" id="UP000218231">
    <property type="component" value="Unassembled WGS sequence"/>
</dbReference>
<comment type="caution">
    <text evidence="3">The sequence shown here is derived from an EMBL/GenBank/DDBJ whole genome shotgun (WGS) entry which is preliminary data.</text>
</comment>
<dbReference type="SUPFAM" id="SSF46565">
    <property type="entry name" value="Chaperone J-domain"/>
    <property type="match status" value="1"/>
</dbReference>
<evidence type="ECO:0000313" key="4">
    <source>
        <dbReference type="Proteomes" id="UP000218231"/>
    </source>
</evidence>
<dbReference type="SMART" id="SM00271">
    <property type="entry name" value="DnaJ"/>
    <property type="match status" value="1"/>
</dbReference>
<dbReference type="GO" id="GO:0005737">
    <property type="term" value="C:cytoplasm"/>
    <property type="evidence" value="ECO:0007669"/>
    <property type="project" value="TreeGrafter"/>
</dbReference>
<dbReference type="AlphaFoldDB" id="A0A2A2KA93"/>
<dbReference type="PRINTS" id="PR00625">
    <property type="entry name" value="JDOMAIN"/>
</dbReference>
<dbReference type="GO" id="GO:0051082">
    <property type="term" value="F:unfolded protein binding"/>
    <property type="evidence" value="ECO:0007669"/>
    <property type="project" value="TreeGrafter"/>
</dbReference>
<evidence type="ECO:0000256" key="1">
    <source>
        <dbReference type="SAM" id="MobiDB-lite"/>
    </source>
</evidence>
<dbReference type="Gene3D" id="1.10.287.110">
    <property type="entry name" value="DnaJ domain"/>
    <property type="match status" value="1"/>
</dbReference>
<dbReference type="PANTHER" id="PTHR43096">
    <property type="entry name" value="DNAJ HOMOLOG 1, MITOCHONDRIAL-RELATED"/>
    <property type="match status" value="1"/>
</dbReference>
<dbReference type="OrthoDB" id="5831108at2759"/>
<dbReference type="STRING" id="2018661.A0A2A2KA93"/>
<accession>A0A2A2KA93</accession>
<protein>
    <recommendedName>
        <fullName evidence="2">J domain-containing protein</fullName>
    </recommendedName>
</protein>
<feature type="region of interest" description="Disordered" evidence="1">
    <location>
        <begin position="60"/>
        <end position="92"/>
    </location>
</feature>
<keyword evidence="4" id="KW-1185">Reference proteome</keyword>
<dbReference type="Pfam" id="PF00226">
    <property type="entry name" value="DnaJ"/>
    <property type="match status" value="1"/>
</dbReference>